<evidence type="ECO:0000313" key="3">
    <source>
        <dbReference type="Proteomes" id="UP000063308"/>
    </source>
</evidence>
<sequence length="107" mass="11671">MNAGGGHFNSSLPGSAFPSPLVGEGGASRSEATGEGYVTAWRALQECLPAQPRAVATPRCSSNALWRNLPRTRLRHELRRLVIPHVGFRQSRSRASSRNRQSRECSS</sequence>
<reference evidence="2 3" key="1">
    <citation type="submission" date="2014-11" db="EMBL/GenBank/DDBJ databases">
        <title>Symbiosis island explosion on the genome of extra-slow-growing strains of soybean bradyrhizobia with massive insertion sequences.</title>
        <authorList>
            <person name="Iida T."/>
            <person name="Minamisawa K."/>
        </authorList>
    </citation>
    <scope>NUCLEOTIDE SEQUENCE [LARGE SCALE GENOMIC DNA]</scope>
    <source>
        <strain evidence="2 3">NK6</strain>
    </source>
</reference>
<dbReference type="EMBL" id="AP014685">
    <property type="protein sequence ID" value="BAR56781.1"/>
    <property type="molecule type" value="Genomic_DNA"/>
</dbReference>
<protein>
    <submittedName>
        <fullName evidence="2">Uncharacterized protein</fullName>
    </submittedName>
</protein>
<dbReference type="Proteomes" id="UP000063308">
    <property type="component" value="Chromosome"/>
</dbReference>
<name>A0A0E4FTI8_9BRAD</name>
<dbReference type="AlphaFoldDB" id="A0A0E4FTI8"/>
<feature type="region of interest" description="Disordered" evidence="1">
    <location>
        <begin position="1"/>
        <end position="32"/>
    </location>
</feature>
<evidence type="ECO:0000256" key="1">
    <source>
        <dbReference type="SAM" id="MobiDB-lite"/>
    </source>
</evidence>
<organism evidence="2 3">
    <name type="scientific">Bradyrhizobium diazoefficiens</name>
    <dbReference type="NCBI Taxonomy" id="1355477"/>
    <lineage>
        <taxon>Bacteria</taxon>
        <taxon>Pseudomonadati</taxon>
        <taxon>Pseudomonadota</taxon>
        <taxon>Alphaproteobacteria</taxon>
        <taxon>Hyphomicrobiales</taxon>
        <taxon>Nitrobacteraceae</taxon>
        <taxon>Bradyrhizobium</taxon>
    </lineage>
</organism>
<accession>A0A0E4FTI8</accession>
<evidence type="ECO:0000313" key="2">
    <source>
        <dbReference type="EMBL" id="BAR56781.1"/>
    </source>
</evidence>
<proteinExistence type="predicted"/>
<gene>
    <name evidence="2" type="ORF">NK6_3605</name>
</gene>